<dbReference type="RefSeq" id="WP_035604806.1">
    <property type="nucleotide sequence ID" value="NZ_JEMG01000001.1"/>
</dbReference>
<dbReference type="Proteomes" id="UP000023268">
    <property type="component" value="Unassembled WGS sequence"/>
</dbReference>
<dbReference type="STRING" id="1458275.AZ34_03485"/>
<dbReference type="InterPro" id="IPR002938">
    <property type="entry name" value="FAD-bd"/>
</dbReference>
<dbReference type="EMBL" id="JEMG01000001">
    <property type="protein sequence ID" value="EYC50229.1"/>
    <property type="molecule type" value="Genomic_DNA"/>
</dbReference>
<dbReference type="eggNOG" id="COG0654">
    <property type="taxonomic scope" value="Bacteria"/>
</dbReference>
<dbReference type="PANTHER" id="PTHR43876">
    <property type="entry name" value="UBIQUINONE BIOSYNTHESIS MONOOXYGENASE COQ6, MITOCHONDRIAL"/>
    <property type="match status" value="1"/>
</dbReference>
<dbReference type="SUPFAM" id="SSF51905">
    <property type="entry name" value="FAD/NAD(P)-binding domain"/>
    <property type="match status" value="1"/>
</dbReference>
<organism evidence="2 3">
    <name type="scientific">Hylemonella gracilis str. Niagara R</name>
    <dbReference type="NCBI Taxonomy" id="1458275"/>
    <lineage>
        <taxon>Bacteria</taxon>
        <taxon>Pseudomonadati</taxon>
        <taxon>Pseudomonadota</taxon>
        <taxon>Betaproteobacteria</taxon>
        <taxon>Burkholderiales</taxon>
        <taxon>Comamonadaceae</taxon>
        <taxon>Hylemonella</taxon>
    </lineage>
</organism>
<evidence type="ECO:0000259" key="1">
    <source>
        <dbReference type="Pfam" id="PF01494"/>
    </source>
</evidence>
<protein>
    <submittedName>
        <fullName evidence="2">Ubiquinone biosynthesis protein UbiH</fullName>
    </submittedName>
</protein>
<gene>
    <name evidence="2" type="ORF">AZ34_03485</name>
</gene>
<dbReference type="GO" id="GO:0071949">
    <property type="term" value="F:FAD binding"/>
    <property type="evidence" value="ECO:0007669"/>
    <property type="project" value="InterPro"/>
</dbReference>
<dbReference type="OrthoDB" id="9769565at2"/>
<feature type="domain" description="FAD-binding" evidence="1">
    <location>
        <begin position="138"/>
        <end position="338"/>
    </location>
</feature>
<dbReference type="PROSITE" id="PS01304">
    <property type="entry name" value="UBIH"/>
    <property type="match status" value="1"/>
</dbReference>
<dbReference type="Pfam" id="PF01494">
    <property type="entry name" value="FAD_binding_3"/>
    <property type="match status" value="1"/>
</dbReference>
<dbReference type="Gene3D" id="3.50.50.60">
    <property type="entry name" value="FAD/NAD(P)-binding domain"/>
    <property type="match status" value="2"/>
</dbReference>
<proteinExistence type="predicted"/>
<accession>A0A016XDP9</accession>
<dbReference type="InterPro" id="IPR018168">
    <property type="entry name" value="Ubi_Hdrlase_CS"/>
</dbReference>
<dbReference type="InterPro" id="IPR051205">
    <property type="entry name" value="UbiH/COQ6_monooxygenase"/>
</dbReference>
<reference evidence="2 3" key="1">
    <citation type="submission" date="2014-02" db="EMBL/GenBank/DDBJ databases">
        <title>Draft Genome of Hylemonella gracilis isolated from the Niagara River.</title>
        <authorList>
            <person name="Pawlowski D.R."/>
            <person name="Koudelka G.B."/>
        </authorList>
    </citation>
    <scope>NUCLEOTIDE SEQUENCE [LARGE SCALE GENOMIC DNA]</scope>
    <source>
        <strain evidence="2 3">Niagara R</strain>
    </source>
</reference>
<dbReference type="InterPro" id="IPR036188">
    <property type="entry name" value="FAD/NAD-bd_sf"/>
</dbReference>
<evidence type="ECO:0000313" key="2">
    <source>
        <dbReference type="EMBL" id="EYC50229.1"/>
    </source>
</evidence>
<name>A0A016XDP9_9BURK</name>
<dbReference type="PANTHER" id="PTHR43876:SF25">
    <property type="entry name" value="MONOOXYGENASE NMA2164"/>
    <property type="match status" value="1"/>
</dbReference>
<comment type="caution">
    <text evidence="2">The sequence shown here is derived from an EMBL/GenBank/DDBJ whole genome shotgun (WGS) entry which is preliminary data.</text>
</comment>
<sequence length="389" mass="41804">MATPSPAPDIFISGDGIVGRSLALLLAREKLRVGLSASQPVPPGAPTDIRAYALTPASRALLESIRAWPEDETLATPVLAMQVHGDEGSELNFSAALHGPNRHGMQGTPALNWIVDATVLEDGLATALRYQPQIERVGSGHTPAAPLTVICEGRGSATRAALGVDYDMAPYTQHALAARVRCERPHGQVARQWFLHDETAGEVLALLPLGGPQGDTVAVVWSVSPQRAAQLQALAPEAYAEVLATACGHALGAMQLVSERRAWPLVRAQARHWSGSAAQGAWVLAGDAAHAVHPLAGQGLNLGLADVAELARVLREREDWRGVADPKLLRRYERARKAGMLPLDLGMDALQRLYTREGPFWNRLRAWGLRGVEHSGWLKHWLARQAMGA</sequence>
<dbReference type="PRINTS" id="PR00420">
    <property type="entry name" value="RNGMNOXGNASE"/>
</dbReference>
<keyword evidence="2" id="KW-0830">Ubiquinone</keyword>
<dbReference type="AlphaFoldDB" id="A0A016XDP9"/>
<evidence type="ECO:0000313" key="3">
    <source>
        <dbReference type="Proteomes" id="UP000023268"/>
    </source>
</evidence>